<evidence type="ECO:0000256" key="3">
    <source>
        <dbReference type="ARBA" id="ARBA00023295"/>
    </source>
</evidence>
<feature type="region of interest" description="Disordered" evidence="4">
    <location>
        <begin position="58"/>
        <end position="122"/>
    </location>
</feature>
<keyword evidence="5" id="KW-0732">Signal</keyword>
<evidence type="ECO:0000313" key="7">
    <source>
        <dbReference type="EMBL" id="CAE6536814.1"/>
    </source>
</evidence>
<evidence type="ECO:0000259" key="6">
    <source>
        <dbReference type="PROSITE" id="PS51762"/>
    </source>
</evidence>
<dbReference type="InterPro" id="IPR013320">
    <property type="entry name" value="ConA-like_dom_sf"/>
</dbReference>
<dbReference type="SUPFAM" id="SSF49899">
    <property type="entry name" value="Concanavalin A-like lectins/glucanases"/>
    <property type="match status" value="1"/>
</dbReference>
<evidence type="ECO:0000256" key="5">
    <source>
        <dbReference type="SAM" id="SignalP"/>
    </source>
</evidence>
<feature type="signal peptide" evidence="5">
    <location>
        <begin position="1"/>
        <end position="18"/>
    </location>
</feature>
<evidence type="ECO:0000256" key="4">
    <source>
        <dbReference type="SAM" id="MobiDB-lite"/>
    </source>
</evidence>
<reference evidence="7" key="1">
    <citation type="submission" date="2021-01" db="EMBL/GenBank/DDBJ databases">
        <authorList>
            <person name="Kaushik A."/>
        </authorList>
    </citation>
    <scope>NUCLEOTIDE SEQUENCE</scope>
    <source>
        <strain evidence="7">AG6-10EEA</strain>
    </source>
</reference>
<protein>
    <recommendedName>
        <fullName evidence="6">GH16 domain-containing protein</fullName>
    </recommendedName>
</protein>
<evidence type="ECO:0000256" key="1">
    <source>
        <dbReference type="ARBA" id="ARBA00006865"/>
    </source>
</evidence>
<dbReference type="PROSITE" id="PS51762">
    <property type="entry name" value="GH16_2"/>
    <property type="match status" value="1"/>
</dbReference>
<keyword evidence="3" id="KW-0326">Glycosidase</keyword>
<feature type="compositionally biased region" description="Low complexity" evidence="4">
    <location>
        <begin position="72"/>
        <end position="122"/>
    </location>
</feature>
<dbReference type="Gene3D" id="2.60.120.200">
    <property type="match status" value="1"/>
</dbReference>
<dbReference type="PANTHER" id="PTHR10963">
    <property type="entry name" value="GLYCOSYL HYDROLASE-RELATED"/>
    <property type="match status" value="1"/>
</dbReference>
<feature type="chain" id="PRO_5034330988" description="GH16 domain-containing protein" evidence="5">
    <location>
        <begin position="19"/>
        <end position="428"/>
    </location>
</feature>
<dbReference type="FunFam" id="2.60.120.200:FF:000114">
    <property type="entry name" value="Probable endo-1,3(4)-beta-glucanase NFIA_089530"/>
    <property type="match status" value="1"/>
</dbReference>
<evidence type="ECO:0000313" key="8">
    <source>
        <dbReference type="Proteomes" id="UP000663853"/>
    </source>
</evidence>
<sequence length="428" mass="45347">MKPTTVLALAALAGPAAAQSLNVVDSFMRDLSLSFRALTGSHPHRAFHRRIPGQLAKRCNRSNNGYPGGGNSTSTISMSSTASASTPTGTRSATNTRTSTGSSTTRAPTSTTTSTPSAATPSSAWKLQQTMAGSNFFDQWDFWSEADPTKGAVDYQSRENAQANGLIEINSAGNAIMRIENTTQVTGNRKSVRISSKYIMNGGLAILDAVHMPYGCSTWPSWWTTDVKNWPYNGEIDILEGVNGYTRNQASLHTDVGCTLPTDYGSTGTLVASTICAANLTSNMGCGQLSTQSNAYGKPFNDNGGGVYAMLWQSTGVSIYFFPRNAIPSDITSEAPQPSTWGTPSGNWPSTTCDPATYLKNHQIIFTSTICGEWAGSSGSWTAAGVGGQTDSCSASTGVGNCLDYIRNNGAAFTDAYWEVKSVKVYTT</sequence>
<dbReference type="AlphaFoldDB" id="A0A8H3DQZ1"/>
<organism evidence="7 8">
    <name type="scientific">Rhizoctonia solani</name>
    <dbReference type="NCBI Taxonomy" id="456999"/>
    <lineage>
        <taxon>Eukaryota</taxon>
        <taxon>Fungi</taxon>
        <taxon>Dikarya</taxon>
        <taxon>Basidiomycota</taxon>
        <taxon>Agaricomycotina</taxon>
        <taxon>Agaricomycetes</taxon>
        <taxon>Cantharellales</taxon>
        <taxon>Ceratobasidiaceae</taxon>
        <taxon>Rhizoctonia</taxon>
    </lineage>
</organism>
<accession>A0A8H3DQZ1</accession>
<gene>
    <name evidence="7" type="ORF">RDB_LOCUS181960</name>
</gene>
<dbReference type="Proteomes" id="UP000663853">
    <property type="component" value="Unassembled WGS sequence"/>
</dbReference>
<feature type="domain" description="GH16" evidence="6">
    <location>
        <begin position="108"/>
        <end position="383"/>
    </location>
</feature>
<comment type="caution">
    <text evidence="7">The sequence shown here is derived from an EMBL/GenBank/DDBJ whole genome shotgun (WGS) entry which is preliminary data.</text>
</comment>
<dbReference type="GO" id="GO:0004553">
    <property type="term" value="F:hydrolase activity, hydrolyzing O-glycosyl compounds"/>
    <property type="evidence" value="ECO:0007669"/>
    <property type="project" value="InterPro"/>
</dbReference>
<dbReference type="InterPro" id="IPR000757">
    <property type="entry name" value="Beta-glucanase-like"/>
</dbReference>
<dbReference type="CDD" id="cd02181">
    <property type="entry name" value="GH16_fungal_Lam16A_glucanase"/>
    <property type="match status" value="1"/>
</dbReference>
<evidence type="ECO:0000256" key="2">
    <source>
        <dbReference type="ARBA" id="ARBA00022801"/>
    </source>
</evidence>
<dbReference type="GO" id="GO:0009251">
    <property type="term" value="P:glucan catabolic process"/>
    <property type="evidence" value="ECO:0007669"/>
    <property type="project" value="TreeGrafter"/>
</dbReference>
<dbReference type="InterPro" id="IPR050546">
    <property type="entry name" value="Glycosyl_Hydrlase_16"/>
</dbReference>
<dbReference type="Pfam" id="PF26113">
    <property type="entry name" value="GH16_XgeA"/>
    <property type="match status" value="1"/>
</dbReference>
<dbReference type="EMBL" id="CAJMXA010004198">
    <property type="protein sequence ID" value="CAE6536814.1"/>
    <property type="molecule type" value="Genomic_DNA"/>
</dbReference>
<proteinExistence type="inferred from homology"/>
<keyword evidence="2" id="KW-0378">Hydrolase</keyword>
<name>A0A8H3DQZ1_9AGAM</name>
<dbReference type="PANTHER" id="PTHR10963:SF24">
    <property type="entry name" value="GLYCOSIDASE C21B10.07-RELATED"/>
    <property type="match status" value="1"/>
</dbReference>
<comment type="similarity">
    <text evidence="1">Belongs to the glycosyl hydrolase 16 family.</text>
</comment>